<evidence type="ECO:0000313" key="2">
    <source>
        <dbReference type="EMBL" id="MBG0738388.1"/>
    </source>
</evidence>
<keyword evidence="3" id="KW-1185">Reference proteome</keyword>
<evidence type="ECO:0000313" key="3">
    <source>
        <dbReference type="Proteomes" id="UP000655366"/>
    </source>
</evidence>
<dbReference type="Proteomes" id="UP000655366">
    <property type="component" value="Unassembled WGS sequence"/>
</dbReference>
<organism evidence="2 3">
    <name type="scientific">Arthrobacter terrae</name>
    <dbReference type="NCBI Taxonomy" id="2935737"/>
    <lineage>
        <taxon>Bacteria</taxon>
        <taxon>Bacillati</taxon>
        <taxon>Actinomycetota</taxon>
        <taxon>Actinomycetes</taxon>
        <taxon>Micrococcales</taxon>
        <taxon>Micrococcaceae</taxon>
        <taxon>Arthrobacter</taxon>
    </lineage>
</organism>
<feature type="domain" description="SLH" evidence="1">
    <location>
        <begin position="192"/>
        <end position="246"/>
    </location>
</feature>
<feature type="domain" description="SLH" evidence="1">
    <location>
        <begin position="122"/>
        <end position="189"/>
    </location>
</feature>
<accession>A0A931G436</accession>
<sequence>MGSPPHKAAMLDWRETDTGVGVVVPTSGPYQGWHLVVANLAGYPASAAPVAKPAPPVSPFSDLVAGQPFLKEMNWMASRKISTGYSAANGTKSYHPLEQVNRDAMAAFMYRLAGSPSYTPPKTSPFTDVKRGQQFYKEICWLASKKITTGYPGARGTKAYRPLQPIGRDAMAAFMYRLSGSPSYMPPRTSPFADVKSTQQYYKEISWLAAKGISTGWDEAHGRKNYRSLQQINRDAMAAFMYRWAN</sequence>
<gene>
    <name evidence="2" type="ORF">IV500_02950</name>
</gene>
<comment type="caution">
    <text evidence="2">The sequence shown here is derived from an EMBL/GenBank/DDBJ whole genome shotgun (WGS) entry which is preliminary data.</text>
</comment>
<dbReference type="EMBL" id="JADNYM010000003">
    <property type="protein sequence ID" value="MBG0738388.1"/>
    <property type="molecule type" value="Genomic_DNA"/>
</dbReference>
<protein>
    <submittedName>
        <fullName evidence="2">S-layer homology domain-containing protein</fullName>
    </submittedName>
</protein>
<proteinExistence type="predicted"/>
<dbReference type="Pfam" id="PF00395">
    <property type="entry name" value="SLH"/>
    <property type="match status" value="2"/>
</dbReference>
<evidence type="ECO:0000259" key="1">
    <source>
        <dbReference type="PROSITE" id="PS51272"/>
    </source>
</evidence>
<feature type="domain" description="SLH" evidence="1">
    <location>
        <begin position="56"/>
        <end position="121"/>
    </location>
</feature>
<reference evidence="2 3" key="1">
    <citation type="submission" date="2020-11" db="EMBL/GenBank/DDBJ databases">
        <title>Arthrobacter antarcticus sp. nov., isolated from Antarctic Soil.</title>
        <authorList>
            <person name="Li J."/>
        </authorList>
    </citation>
    <scope>NUCLEOTIDE SEQUENCE [LARGE SCALE GENOMIC DNA]</scope>
    <source>
        <strain evidence="2 3">Z1-20</strain>
    </source>
</reference>
<dbReference type="AlphaFoldDB" id="A0A931G436"/>
<name>A0A931G436_9MICC</name>
<dbReference type="InterPro" id="IPR001119">
    <property type="entry name" value="SLH_dom"/>
</dbReference>
<dbReference type="PROSITE" id="PS51272">
    <property type="entry name" value="SLH"/>
    <property type="match status" value="3"/>
</dbReference>